<organism evidence="4">
    <name type="scientific">marine sediment metagenome</name>
    <dbReference type="NCBI Taxonomy" id="412755"/>
    <lineage>
        <taxon>unclassified sequences</taxon>
        <taxon>metagenomes</taxon>
        <taxon>ecological metagenomes</taxon>
    </lineage>
</organism>
<dbReference type="GO" id="GO:0016020">
    <property type="term" value="C:membrane"/>
    <property type="evidence" value="ECO:0007669"/>
    <property type="project" value="InterPro"/>
</dbReference>
<dbReference type="SUPFAM" id="SSF55486">
    <property type="entry name" value="Metalloproteases ('zincins'), catalytic domain"/>
    <property type="match status" value="1"/>
</dbReference>
<dbReference type="EMBL" id="BARS01054741">
    <property type="protein sequence ID" value="GAG51307.1"/>
    <property type="molecule type" value="Genomic_DNA"/>
</dbReference>
<feature type="non-terminal residue" evidence="4">
    <location>
        <position position="214"/>
    </location>
</feature>
<feature type="non-terminal residue" evidence="4">
    <location>
        <position position="1"/>
    </location>
</feature>
<accession>X0YXN2</accession>
<dbReference type="PANTHER" id="PTHR34217:SF1">
    <property type="entry name" value="CARBOXYPEPTIDASE 1"/>
    <property type="match status" value="1"/>
</dbReference>
<sequence length="214" mass="25343">ELVVRFYNGIGLPVDSILANSDLYERKDKNPHAFCTDIDRQGDVRILCNLKNNEYWMDTILHELGHAVYDKYHDPNVPYLLREPAHIFTTEAIAMFFGRLSRNAAWMQQMLKLSDEQRIEIEKVSSKYAQLKQLIFVRWAMVMYDFEKQLYANPDQDLNSLWWKMVEKYQHVKKPNGRVEPDWASKIHFAIAPCYYHNYVLGELLASQLHHHIV</sequence>
<comment type="caution">
    <text evidence="4">The sequence shown here is derived from an EMBL/GenBank/DDBJ whole genome shotgun (WGS) entry which is preliminary data.</text>
</comment>
<dbReference type="PANTHER" id="PTHR34217">
    <property type="entry name" value="METAL-DEPENDENT CARBOXYPEPTIDASE"/>
    <property type="match status" value="1"/>
</dbReference>
<evidence type="ECO:0000256" key="3">
    <source>
        <dbReference type="ARBA" id="ARBA00023180"/>
    </source>
</evidence>
<dbReference type="GO" id="GO:0004181">
    <property type="term" value="F:metallocarboxypeptidase activity"/>
    <property type="evidence" value="ECO:0007669"/>
    <property type="project" value="InterPro"/>
</dbReference>
<dbReference type="GO" id="GO:0008241">
    <property type="term" value="F:peptidyl-dipeptidase activity"/>
    <property type="evidence" value="ECO:0007669"/>
    <property type="project" value="InterPro"/>
</dbReference>
<dbReference type="AlphaFoldDB" id="X0YXN2"/>
<evidence type="ECO:0008006" key="5">
    <source>
        <dbReference type="Google" id="ProtNLM"/>
    </source>
</evidence>
<keyword evidence="2" id="KW-1015">Disulfide bond</keyword>
<dbReference type="InterPro" id="IPR001548">
    <property type="entry name" value="Peptidase_M2"/>
</dbReference>
<dbReference type="GO" id="GO:0006508">
    <property type="term" value="P:proteolysis"/>
    <property type="evidence" value="ECO:0007669"/>
    <property type="project" value="InterPro"/>
</dbReference>
<proteinExistence type="predicted"/>
<gene>
    <name evidence="4" type="ORF">S01H1_80972</name>
</gene>
<evidence type="ECO:0000256" key="1">
    <source>
        <dbReference type="ARBA" id="ARBA00022729"/>
    </source>
</evidence>
<evidence type="ECO:0000313" key="4">
    <source>
        <dbReference type="EMBL" id="GAG51307.1"/>
    </source>
</evidence>
<protein>
    <recommendedName>
        <fullName evidence="5">Peptidase M3A/M3B catalytic domain-containing protein</fullName>
    </recommendedName>
</protein>
<dbReference type="InterPro" id="IPR001333">
    <property type="entry name" value="Peptidase_M32_Taq"/>
</dbReference>
<dbReference type="Pfam" id="PF01401">
    <property type="entry name" value="Peptidase_M2"/>
    <property type="match status" value="1"/>
</dbReference>
<name>X0YXN2_9ZZZZ</name>
<evidence type="ECO:0000256" key="2">
    <source>
        <dbReference type="ARBA" id="ARBA00023157"/>
    </source>
</evidence>
<keyword evidence="1" id="KW-0732">Signal</keyword>
<dbReference type="Gene3D" id="1.10.1370.30">
    <property type="match status" value="1"/>
</dbReference>
<reference evidence="4" key="1">
    <citation type="journal article" date="2014" name="Front. Microbiol.">
        <title>High frequency of phylogenetically diverse reductive dehalogenase-homologous genes in deep subseafloor sedimentary metagenomes.</title>
        <authorList>
            <person name="Kawai M."/>
            <person name="Futagami T."/>
            <person name="Toyoda A."/>
            <person name="Takaki Y."/>
            <person name="Nishi S."/>
            <person name="Hori S."/>
            <person name="Arai W."/>
            <person name="Tsubouchi T."/>
            <person name="Morono Y."/>
            <person name="Uchiyama I."/>
            <person name="Ito T."/>
            <person name="Fujiyama A."/>
            <person name="Inagaki F."/>
            <person name="Takami H."/>
        </authorList>
    </citation>
    <scope>NUCLEOTIDE SEQUENCE</scope>
    <source>
        <strain evidence="4">Expedition CK06-06</strain>
    </source>
</reference>
<keyword evidence="3" id="KW-0325">Glycoprotein</keyword>